<dbReference type="PRINTS" id="PR00411">
    <property type="entry name" value="PNDRDTASEI"/>
</dbReference>
<evidence type="ECO:0000256" key="4">
    <source>
        <dbReference type="ARBA" id="ARBA00023002"/>
    </source>
</evidence>
<feature type="region of interest" description="Disordered" evidence="5">
    <location>
        <begin position="1"/>
        <end position="36"/>
    </location>
</feature>
<dbReference type="InterPro" id="IPR028202">
    <property type="entry name" value="Reductase_C"/>
</dbReference>
<dbReference type="Proteomes" id="UP000293433">
    <property type="component" value="Unassembled WGS sequence"/>
</dbReference>
<keyword evidence="2" id="KW-0285">Flavoprotein</keyword>
<evidence type="ECO:0000256" key="1">
    <source>
        <dbReference type="ARBA" id="ARBA00001974"/>
    </source>
</evidence>
<dbReference type="InterPro" id="IPR036188">
    <property type="entry name" value="FAD/NAD-bd_sf"/>
</dbReference>
<dbReference type="EMBL" id="SGWV01000011">
    <property type="protein sequence ID" value="RZS52176.1"/>
    <property type="molecule type" value="Genomic_DNA"/>
</dbReference>
<evidence type="ECO:0000256" key="5">
    <source>
        <dbReference type="SAM" id="MobiDB-lite"/>
    </source>
</evidence>
<dbReference type="InterPro" id="IPR023753">
    <property type="entry name" value="FAD/NAD-binding_dom"/>
</dbReference>
<dbReference type="Gene3D" id="3.30.390.30">
    <property type="match status" value="1"/>
</dbReference>
<dbReference type="Gene3D" id="3.50.50.60">
    <property type="entry name" value="FAD/NAD(P)-binding domain"/>
    <property type="match status" value="2"/>
</dbReference>
<evidence type="ECO:0000313" key="8">
    <source>
        <dbReference type="EMBL" id="RZS52176.1"/>
    </source>
</evidence>
<name>A0A4Q7LCR0_9BURK</name>
<reference evidence="8 9" key="1">
    <citation type="submission" date="2019-02" db="EMBL/GenBank/DDBJ databases">
        <title>Genomic Encyclopedia of Type Strains, Phase IV (KMG-IV): sequencing the most valuable type-strain genomes for metagenomic binning, comparative biology and taxonomic classification.</title>
        <authorList>
            <person name="Goeker M."/>
        </authorList>
    </citation>
    <scope>NUCLEOTIDE SEQUENCE [LARGE SCALE GENOMIC DNA]</scope>
    <source>
        <strain evidence="8 9">DSM 10617</strain>
    </source>
</reference>
<dbReference type="SUPFAM" id="SSF55424">
    <property type="entry name" value="FAD/NAD-linked reductases, dimerisation (C-terminal) domain"/>
    <property type="match status" value="1"/>
</dbReference>
<organism evidence="8 9">
    <name type="scientific">Sphaerotilus mobilis</name>
    <dbReference type="NCBI Taxonomy" id="47994"/>
    <lineage>
        <taxon>Bacteria</taxon>
        <taxon>Pseudomonadati</taxon>
        <taxon>Pseudomonadota</taxon>
        <taxon>Betaproteobacteria</taxon>
        <taxon>Burkholderiales</taxon>
        <taxon>Sphaerotilaceae</taxon>
        <taxon>Sphaerotilus</taxon>
    </lineage>
</organism>
<keyword evidence="9" id="KW-1185">Reference proteome</keyword>
<evidence type="ECO:0000256" key="2">
    <source>
        <dbReference type="ARBA" id="ARBA00022630"/>
    </source>
</evidence>
<evidence type="ECO:0000313" key="9">
    <source>
        <dbReference type="Proteomes" id="UP000293433"/>
    </source>
</evidence>
<gene>
    <name evidence="8" type="ORF">EV685_3366</name>
</gene>
<dbReference type="PANTHER" id="PTHR43557">
    <property type="entry name" value="APOPTOSIS-INDUCING FACTOR 1"/>
    <property type="match status" value="1"/>
</dbReference>
<evidence type="ECO:0000259" key="6">
    <source>
        <dbReference type="Pfam" id="PF07992"/>
    </source>
</evidence>
<comment type="cofactor">
    <cofactor evidence="1">
        <name>FAD</name>
        <dbReference type="ChEBI" id="CHEBI:57692"/>
    </cofactor>
</comment>
<dbReference type="GO" id="GO:0005737">
    <property type="term" value="C:cytoplasm"/>
    <property type="evidence" value="ECO:0007669"/>
    <property type="project" value="TreeGrafter"/>
</dbReference>
<proteinExistence type="predicted"/>
<dbReference type="Pfam" id="PF07992">
    <property type="entry name" value="Pyr_redox_2"/>
    <property type="match status" value="1"/>
</dbReference>
<dbReference type="InterPro" id="IPR016156">
    <property type="entry name" value="FAD/NAD-linked_Rdtase_dimer_sf"/>
</dbReference>
<dbReference type="Pfam" id="PF14759">
    <property type="entry name" value="Reductase_C"/>
    <property type="match status" value="1"/>
</dbReference>
<accession>A0A4Q7LCR0</accession>
<dbReference type="SUPFAM" id="SSF51905">
    <property type="entry name" value="FAD/NAD(P)-binding domain"/>
    <property type="match status" value="2"/>
</dbReference>
<feature type="domain" description="Reductase C-terminal" evidence="7">
    <location>
        <begin position="367"/>
        <end position="452"/>
    </location>
</feature>
<dbReference type="PRINTS" id="PR00368">
    <property type="entry name" value="FADPNR"/>
</dbReference>
<dbReference type="AlphaFoldDB" id="A0A4Q7LCR0"/>
<feature type="domain" description="FAD/NAD(P)-binding" evidence="6">
    <location>
        <begin position="43"/>
        <end position="348"/>
    </location>
</feature>
<keyword evidence="4" id="KW-0560">Oxidoreductase</keyword>
<comment type="caution">
    <text evidence="8">The sequence shown here is derived from an EMBL/GenBank/DDBJ whole genome shotgun (WGS) entry which is preliminary data.</text>
</comment>
<keyword evidence="8" id="KW-0223">Dioxygenase</keyword>
<dbReference type="PANTHER" id="PTHR43557:SF2">
    <property type="entry name" value="RIESKE DOMAIN-CONTAINING PROTEIN-RELATED"/>
    <property type="match status" value="1"/>
</dbReference>
<protein>
    <submittedName>
        <fullName evidence="8">3-phenylpropionate/trans-cinnamate dioxygenase ferredoxin reductase subunit</fullName>
    </submittedName>
</protein>
<dbReference type="GO" id="GO:0051213">
    <property type="term" value="F:dioxygenase activity"/>
    <property type="evidence" value="ECO:0007669"/>
    <property type="project" value="UniProtKB-KW"/>
</dbReference>
<dbReference type="GO" id="GO:0016651">
    <property type="term" value="F:oxidoreductase activity, acting on NAD(P)H"/>
    <property type="evidence" value="ECO:0007669"/>
    <property type="project" value="TreeGrafter"/>
</dbReference>
<evidence type="ECO:0000259" key="7">
    <source>
        <dbReference type="Pfam" id="PF14759"/>
    </source>
</evidence>
<evidence type="ECO:0000256" key="3">
    <source>
        <dbReference type="ARBA" id="ARBA00022827"/>
    </source>
</evidence>
<keyword evidence="3" id="KW-0274">FAD</keyword>
<dbReference type="InterPro" id="IPR050446">
    <property type="entry name" value="FAD-oxidoreductase/Apoptosis"/>
</dbReference>
<sequence length="454" mass="46825">MNGPVGTGSAHIGNHRGMNTTPNPSPAAHTAPVDRTVPADGPILIVGAGQAATFTAEALRSGGHSGDITLLGDESVGPYHRPPLSKAWLAGELAGTAEPIALALRTPEMLAKKQITLRTGARVEAIDRERATLTLANGETLPWAGLVLATGASPRSLPIPGIDAAGVLPLRSHADAAALAAGLADCRKRGLPLVVIGGGFIGLEVAATARQHGVAVTVMEAAPRLLGRVLTPQLSAWFATLHRQHGVELVLDARIVAIEADAAGQVSAVSLADGRSLPCACVLLGVGVAANDALARAAGLACDRGIVVDACGRTDDPRIVAAGDCTARRLDDGSLLRLESVQNATEQARSAAAALLGQDRPFTATPWFWSDQYDRKLQMAGLSQAADDAVLRGDMASGAPFSLWHFRAGRLIGVDTVNDPRTHLLARQWLDAGRSPSPAQVGDAALDLKSLATD</sequence>